<feature type="compositionally biased region" description="Basic and acidic residues" evidence="1">
    <location>
        <begin position="20"/>
        <end position="39"/>
    </location>
</feature>
<name>A0A8C9EFX6_PHOSS</name>
<proteinExistence type="predicted"/>
<evidence type="ECO:0000256" key="1">
    <source>
        <dbReference type="SAM" id="MobiDB-lite"/>
    </source>
</evidence>
<reference evidence="2" key="1">
    <citation type="submission" date="2019-08" db="EMBL/GenBank/DDBJ databases">
        <title>Phocoena sinus (Vaquita) genome, mPhoSin1, primary haplotype.</title>
        <authorList>
            <person name="Morin P."/>
            <person name="Mountcastle J."/>
            <person name="Fungtammasan C."/>
            <person name="Rhie A."/>
            <person name="Rojas-Bracho L."/>
            <person name="Smith C.R."/>
            <person name="Taylor B.L."/>
            <person name="Gulland F.M.D."/>
            <person name="Musser W."/>
            <person name="Houck M."/>
            <person name="Haase B."/>
            <person name="Paez S."/>
            <person name="Howe K."/>
            <person name="Torrance J."/>
            <person name="Formenti G."/>
            <person name="Phillippy A."/>
            <person name="Ryder O."/>
            <person name="Jarvis E.D."/>
            <person name="Fedrigo O."/>
        </authorList>
    </citation>
    <scope>NUCLEOTIDE SEQUENCE [LARGE SCALE GENOMIC DNA]</scope>
</reference>
<accession>A0A8C9EFX6</accession>
<dbReference type="AlphaFoldDB" id="A0A8C9EFX6"/>
<dbReference type="GeneTree" id="ENSGT00900000143259"/>
<dbReference type="Ensembl" id="ENSPSNT00000035326.1">
    <property type="protein sequence ID" value="ENSPSNP00000031490.1"/>
    <property type="gene ID" value="ENSPSNG00000022679.1"/>
</dbReference>
<reference evidence="2" key="2">
    <citation type="submission" date="2025-08" db="UniProtKB">
        <authorList>
            <consortium name="Ensembl"/>
        </authorList>
    </citation>
    <scope>IDENTIFICATION</scope>
</reference>
<protein>
    <submittedName>
        <fullName evidence="2">Uncharacterized protein</fullName>
    </submittedName>
</protein>
<reference evidence="2" key="3">
    <citation type="submission" date="2025-09" db="UniProtKB">
        <authorList>
            <consortium name="Ensembl"/>
        </authorList>
    </citation>
    <scope>IDENTIFICATION</scope>
</reference>
<sequence>MMRLVVTLCPLTIWVDDVTDLKPKLPEPEPAKDADEKVARLALPPLRPRVFKAEKASTKAGNSPKPAERAPRSPWPRPACSLPSRLSQKSKEKGSRPPKNSRKMSLGLRNV</sequence>
<organism evidence="2 3">
    <name type="scientific">Phocoena sinus</name>
    <name type="common">Vaquita</name>
    <dbReference type="NCBI Taxonomy" id="42100"/>
    <lineage>
        <taxon>Eukaryota</taxon>
        <taxon>Metazoa</taxon>
        <taxon>Chordata</taxon>
        <taxon>Craniata</taxon>
        <taxon>Vertebrata</taxon>
        <taxon>Euteleostomi</taxon>
        <taxon>Mammalia</taxon>
        <taxon>Eutheria</taxon>
        <taxon>Laurasiatheria</taxon>
        <taxon>Artiodactyla</taxon>
        <taxon>Whippomorpha</taxon>
        <taxon>Cetacea</taxon>
        <taxon>Odontoceti</taxon>
        <taxon>Phocoenidae</taxon>
        <taxon>Phocoena</taxon>
    </lineage>
</organism>
<evidence type="ECO:0000313" key="2">
    <source>
        <dbReference type="Ensembl" id="ENSPSNP00000031490.1"/>
    </source>
</evidence>
<keyword evidence="3" id="KW-1185">Reference proteome</keyword>
<dbReference type="Proteomes" id="UP000694554">
    <property type="component" value="Chromosome 11"/>
</dbReference>
<feature type="region of interest" description="Disordered" evidence="1">
    <location>
        <begin position="20"/>
        <end position="111"/>
    </location>
</feature>
<evidence type="ECO:0000313" key="3">
    <source>
        <dbReference type="Proteomes" id="UP000694554"/>
    </source>
</evidence>